<dbReference type="Gene3D" id="3.40.50.300">
    <property type="entry name" value="P-loop containing nucleotide triphosphate hydrolases"/>
    <property type="match status" value="2"/>
</dbReference>
<comment type="catalytic activity">
    <reaction evidence="8">
        <text>Couples ATP hydrolysis with the unwinding of duplex DNA by translocating in the 3'-5' direction.</text>
        <dbReference type="EC" id="5.6.2.4"/>
    </reaction>
</comment>
<evidence type="ECO:0000256" key="7">
    <source>
        <dbReference type="ARBA" id="ARBA00023235"/>
    </source>
</evidence>
<dbReference type="Pfam" id="PF13361">
    <property type="entry name" value="UvrD_C"/>
    <property type="match status" value="2"/>
</dbReference>
<evidence type="ECO:0000259" key="13">
    <source>
        <dbReference type="PROSITE" id="PS51217"/>
    </source>
</evidence>
<dbReference type="GO" id="GO:0016887">
    <property type="term" value="F:ATP hydrolysis activity"/>
    <property type="evidence" value="ECO:0007669"/>
    <property type="project" value="RHEA"/>
</dbReference>
<evidence type="ECO:0000259" key="12">
    <source>
        <dbReference type="PROSITE" id="PS51198"/>
    </source>
</evidence>
<evidence type="ECO:0000256" key="1">
    <source>
        <dbReference type="ARBA" id="ARBA00009922"/>
    </source>
</evidence>
<dbReference type="GO" id="GO:0000725">
    <property type="term" value="P:recombinational repair"/>
    <property type="evidence" value="ECO:0007669"/>
    <property type="project" value="TreeGrafter"/>
</dbReference>
<keyword evidence="6" id="KW-0238">DNA-binding</keyword>
<evidence type="ECO:0000256" key="8">
    <source>
        <dbReference type="ARBA" id="ARBA00034617"/>
    </source>
</evidence>
<comment type="similarity">
    <text evidence="1">Belongs to the helicase family. UvrD subfamily.</text>
</comment>
<evidence type="ECO:0000256" key="5">
    <source>
        <dbReference type="ARBA" id="ARBA00022840"/>
    </source>
</evidence>
<dbReference type="EC" id="5.6.2.4" evidence="9"/>
<feature type="domain" description="UvrD-like helicase ATP-binding" evidence="12">
    <location>
        <begin position="13"/>
        <end position="292"/>
    </location>
</feature>
<dbReference type="PANTHER" id="PTHR11070">
    <property type="entry name" value="UVRD / RECB / PCRA DNA HELICASE FAMILY MEMBER"/>
    <property type="match status" value="1"/>
</dbReference>
<dbReference type="AlphaFoldDB" id="A0A1V4SH24"/>
<dbReference type="STRING" id="48256.CLHUN_29280"/>
<feature type="domain" description="UvrD-like helicase C-terminal" evidence="13">
    <location>
        <begin position="293"/>
        <end position="563"/>
    </location>
</feature>
<evidence type="ECO:0000256" key="11">
    <source>
        <dbReference type="PROSITE-ProRule" id="PRU00560"/>
    </source>
</evidence>
<dbReference type="RefSeq" id="WP_080065379.1">
    <property type="nucleotide sequence ID" value="NZ_MZGX01000020.1"/>
</dbReference>
<dbReference type="CDD" id="cd17932">
    <property type="entry name" value="DEXQc_UvrD"/>
    <property type="match status" value="1"/>
</dbReference>
<dbReference type="GO" id="GO:0005524">
    <property type="term" value="F:ATP binding"/>
    <property type="evidence" value="ECO:0007669"/>
    <property type="project" value="UniProtKB-UniRule"/>
</dbReference>
<dbReference type="PROSITE" id="PS51198">
    <property type="entry name" value="UVRD_HELICASE_ATP_BIND"/>
    <property type="match status" value="1"/>
</dbReference>
<dbReference type="GO" id="GO:0043138">
    <property type="term" value="F:3'-5' DNA helicase activity"/>
    <property type="evidence" value="ECO:0007669"/>
    <property type="project" value="UniProtKB-EC"/>
</dbReference>
<sequence length="704" mass="80953">MDFFNTLDRKYNIRLNSEQREAVRHGEGPALILAGPGSGKTTVITARAAFLIKEAGIRPQNILTLTFNKAAQQEMEKRFGRLYGSDISEKVHFATLHSFCNRVVREYERMKGRKLQRIEGSEQETGKHKLLKDIYLKINNSRINDDELENLINEIGLVKNSLIKEFEGLGFNTKRFPQVYRAYEDYKKSNLLIDFDDMLTYAFSILTKYPRLLAYYRNKYTYIQVDEAQDLSKIQFELIRLLSAESGNVFIVADDDQSIYGFRGAEPQYILDFEKQFGQCSIYRLERNYRSAGNIVRLSSSFIRQNKNRYDKNHAAVNASGKEPETVKTRSQREQLKFILDKLEEGGNSSGDIPFHTAVLYRNNLSSILVADLLERNGIGFKIRQNKLHFFRHWLVQEITAFLHFALNPRDVEAFSKIYYRMNRYISKAMLECALSGSGNRPVIDCIMDGIELKPFQLEGLQAVKLEFAQLAEKRPWNALEYIKNNFKYLESVKEYCGLMGISCEYNYRLFEILQEIAYNCSSIVGFLDRLAELDRLFEGNNAAACAGGGAAVTLSTLHSSKGLEYDCVFMIDLINSELPGDKLLEKAVELKDMSVLEEERRLFYVGMTRARQELYLVYPSASNHENLQASVFISEVCRLFNNELEKGFSEGAGVIHKKFGQGSIVSMEPNSMTARVRFKDGQVRTLDLRICIENRMIMFEDIH</sequence>
<gene>
    <name evidence="14" type="primary">yjcD</name>
    <name evidence="14" type="ORF">CLHUN_29280</name>
</gene>
<accession>A0A1V4SH24</accession>
<comment type="catalytic activity">
    <reaction evidence="10">
        <text>ATP + H2O = ADP + phosphate + H(+)</text>
        <dbReference type="Rhea" id="RHEA:13065"/>
        <dbReference type="ChEBI" id="CHEBI:15377"/>
        <dbReference type="ChEBI" id="CHEBI:15378"/>
        <dbReference type="ChEBI" id="CHEBI:30616"/>
        <dbReference type="ChEBI" id="CHEBI:43474"/>
        <dbReference type="ChEBI" id="CHEBI:456216"/>
        <dbReference type="EC" id="5.6.2.4"/>
    </reaction>
</comment>
<dbReference type="EMBL" id="MZGX01000020">
    <property type="protein sequence ID" value="OPX43178.1"/>
    <property type="molecule type" value="Genomic_DNA"/>
</dbReference>
<keyword evidence="5 11" id="KW-0067">ATP-binding</keyword>
<dbReference type="Gene3D" id="1.10.486.10">
    <property type="entry name" value="PCRA, domain 4"/>
    <property type="match status" value="1"/>
</dbReference>
<dbReference type="GO" id="GO:0003677">
    <property type="term" value="F:DNA binding"/>
    <property type="evidence" value="ECO:0007669"/>
    <property type="project" value="UniProtKB-KW"/>
</dbReference>
<dbReference type="InterPro" id="IPR027417">
    <property type="entry name" value="P-loop_NTPase"/>
</dbReference>
<proteinExistence type="inferred from homology"/>
<reference evidence="14 15" key="1">
    <citation type="submission" date="2017-03" db="EMBL/GenBank/DDBJ databases">
        <title>Genome sequence of Clostridium hungatei DSM 14427.</title>
        <authorList>
            <person name="Poehlein A."/>
            <person name="Daniel R."/>
        </authorList>
    </citation>
    <scope>NUCLEOTIDE SEQUENCE [LARGE SCALE GENOMIC DNA]</scope>
    <source>
        <strain evidence="14 15">DSM 14427</strain>
    </source>
</reference>
<evidence type="ECO:0000313" key="15">
    <source>
        <dbReference type="Proteomes" id="UP000191554"/>
    </source>
</evidence>
<name>A0A1V4SH24_RUMHU</name>
<keyword evidence="4 11" id="KW-0347">Helicase</keyword>
<keyword evidence="7" id="KW-0413">Isomerase</keyword>
<evidence type="ECO:0000256" key="9">
    <source>
        <dbReference type="ARBA" id="ARBA00034808"/>
    </source>
</evidence>
<evidence type="ECO:0000256" key="10">
    <source>
        <dbReference type="ARBA" id="ARBA00048988"/>
    </source>
</evidence>
<evidence type="ECO:0000256" key="2">
    <source>
        <dbReference type="ARBA" id="ARBA00022741"/>
    </source>
</evidence>
<dbReference type="Proteomes" id="UP000191554">
    <property type="component" value="Unassembled WGS sequence"/>
</dbReference>
<evidence type="ECO:0000256" key="4">
    <source>
        <dbReference type="ARBA" id="ARBA00022806"/>
    </source>
</evidence>
<evidence type="ECO:0000256" key="6">
    <source>
        <dbReference type="ARBA" id="ARBA00023125"/>
    </source>
</evidence>
<dbReference type="PANTHER" id="PTHR11070:SF2">
    <property type="entry name" value="ATP-DEPENDENT DNA HELICASE SRS2"/>
    <property type="match status" value="1"/>
</dbReference>
<comment type="caution">
    <text evidence="14">The sequence shown here is derived from an EMBL/GenBank/DDBJ whole genome shotgun (WGS) entry which is preliminary data.</text>
</comment>
<evidence type="ECO:0000313" key="14">
    <source>
        <dbReference type="EMBL" id="OPX43178.1"/>
    </source>
</evidence>
<keyword evidence="2 11" id="KW-0547">Nucleotide-binding</keyword>
<dbReference type="InterPro" id="IPR000212">
    <property type="entry name" value="DNA_helicase_UvrD/REP"/>
</dbReference>
<dbReference type="CDD" id="cd18807">
    <property type="entry name" value="SF1_C_UvrD"/>
    <property type="match status" value="1"/>
</dbReference>
<dbReference type="PROSITE" id="PS51217">
    <property type="entry name" value="UVRD_HELICASE_CTER"/>
    <property type="match status" value="1"/>
</dbReference>
<dbReference type="InterPro" id="IPR014016">
    <property type="entry name" value="UvrD-like_ATP-bd"/>
</dbReference>
<protein>
    <recommendedName>
        <fullName evidence="9">DNA 3'-5' helicase</fullName>
        <ecNumber evidence="9">5.6.2.4</ecNumber>
    </recommendedName>
</protein>
<keyword evidence="15" id="KW-1185">Reference proteome</keyword>
<dbReference type="Gene3D" id="1.10.10.160">
    <property type="match status" value="1"/>
</dbReference>
<evidence type="ECO:0000256" key="3">
    <source>
        <dbReference type="ARBA" id="ARBA00022801"/>
    </source>
</evidence>
<dbReference type="InterPro" id="IPR014017">
    <property type="entry name" value="DNA_helicase_UvrD-like_C"/>
</dbReference>
<dbReference type="OrthoDB" id="9810135at2"/>
<dbReference type="SUPFAM" id="SSF52540">
    <property type="entry name" value="P-loop containing nucleoside triphosphate hydrolases"/>
    <property type="match status" value="1"/>
</dbReference>
<dbReference type="InterPro" id="IPR013986">
    <property type="entry name" value="DExx_box_DNA_helicase_dom_sf"/>
</dbReference>
<keyword evidence="3 11" id="KW-0378">Hydrolase</keyword>
<organism evidence="14 15">
    <name type="scientific">Ruminiclostridium hungatei</name>
    <name type="common">Clostridium hungatei</name>
    <dbReference type="NCBI Taxonomy" id="48256"/>
    <lineage>
        <taxon>Bacteria</taxon>
        <taxon>Bacillati</taxon>
        <taxon>Bacillota</taxon>
        <taxon>Clostridia</taxon>
        <taxon>Eubacteriales</taxon>
        <taxon>Oscillospiraceae</taxon>
        <taxon>Ruminiclostridium</taxon>
    </lineage>
</organism>
<feature type="binding site" evidence="11">
    <location>
        <begin position="34"/>
        <end position="41"/>
    </location>
    <ligand>
        <name>ATP</name>
        <dbReference type="ChEBI" id="CHEBI:30616"/>
    </ligand>
</feature>
<dbReference type="Pfam" id="PF00580">
    <property type="entry name" value="UvrD-helicase"/>
    <property type="match status" value="1"/>
</dbReference>